<dbReference type="Pfam" id="PF01041">
    <property type="entry name" value="DegT_DnrJ_EryC1"/>
    <property type="match status" value="1"/>
</dbReference>
<proteinExistence type="inferred from homology"/>
<keyword evidence="1" id="KW-0663">Pyridoxal phosphate</keyword>
<dbReference type="PIRSF" id="PIRSF000390">
    <property type="entry name" value="PLP_StrS"/>
    <property type="match status" value="1"/>
</dbReference>
<dbReference type="GO" id="GO:0008483">
    <property type="term" value="F:transaminase activity"/>
    <property type="evidence" value="ECO:0007669"/>
    <property type="project" value="UniProtKB-KW"/>
</dbReference>
<comment type="similarity">
    <text evidence="1">Belongs to the DegT/DnrJ/EryC1 family.</text>
</comment>
<comment type="caution">
    <text evidence="2">The sequence shown here is derived from an EMBL/GenBank/DDBJ whole genome shotgun (WGS) entry which is preliminary data.</text>
</comment>
<keyword evidence="2" id="KW-0032">Aminotransferase</keyword>
<dbReference type="InterPro" id="IPR015424">
    <property type="entry name" value="PyrdxlP-dep_Trfase"/>
</dbReference>
<gene>
    <name evidence="2" type="ORF">P6N53_14130</name>
</gene>
<evidence type="ECO:0000256" key="1">
    <source>
        <dbReference type="RuleBase" id="RU004508"/>
    </source>
</evidence>
<dbReference type="SUPFAM" id="SSF53383">
    <property type="entry name" value="PLP-dependent transferases"/>
    <property type="match status" value="1"/>
</dbReference>
<dbReference type="PANTHER" id="PTHR30244">
    <property type="entry name" value="TRANSAMINASE"/>
    <property type="match status" value="1"/>
</dbReference>
<dbReference type="InterPro" id="IPR015421">
    <property type="entry name" value="PyrdxlP-dep_Trfase_major"/>
</dbReference>
<reference evidence="2" key="2">
    <citation type="submission" date="2023-03" db="EMBL/GenBank/DDBJ databases">
        <authorList>
            <person name="Zhang Z."/>
        </authorList>
    </citation>
    <scope>NUCLEOTIDE SEQUENCE</scope>
    <source>
        <strain evidence="2">DSA</strain>
    </source>
</reference>
<accession>A0AAW7ZH50</accession>
<reference evidence="2" key="1">
    <citation type="journal article" date="2023" name="J. Hazard. Mater.">
        <title>Anaerobic biodegradation of pyrene and benzo[a]pyrene by a new sulfate-reducing Desulforamulus aquiferis strain DSA.</title>
        <authorList>
            <person name="Zhang Z."/>
            <person name="Sun J."/>
            <person name="Gong X."/>
            <person name="Wang C."/>
            <person name="Wang H."/>
        </authorList>
    </citation>
    <scope>NUCLEOTIDE SEQUENCE</scope>
    <source>
        <strain evidence="2">DSA</strain>
    </source>
</reference>
<dbReference type="Proteomes" id="UP001172911">
    <property type="component" value="Unassembled WGS sequence"/>
</dbReference>
<dbReference type="GO" id="GO:0030170">
    <property type="term" value="F:pyridoxal phosphate binding"/>
    <property type="evidence" value="ECO:0007669"/>
    <property type="project" value="TreeGrafter"/>
</dbReference>
<evidence type="ECO:0000313" key="2">
    <source>
        <dbReference type="EMBL" id="MDO7788361.1"/>
    </source>
</evidence>
<dbReference type="PANTHER" id="PTHR30244:SF34">
    <property type="entry name" value="DTDP-4-AMINO-4,6-DIDEOXYGALACTOSE TRANSAMINASE"/>
    <property type="match status" value="1"/>
</dbReference>
<name>A0AAW7ZH50_9FIRM</name>
<dbReference type="InterPro" id="IPR000653">
    <property type="entry name" value="DegT/StrS_aminotransferase"/>
</dbReference>
<dbReference type="EMBL" id="JARPTC010000021">
    <property type="protein sequence ID" value="MDO7788361.1"/>
    <property type="molecule type" value="Genomic_DNA"/>
</dbReference>
<dbReference type="Gene3D" id="3.90.1150.10">
    <property type="entry name" value="Aspartate Aminotransferase, domain 1"/>
    <property type="match status" value="1"/>
</dbReference>
<dbReference type="GO" id="GO:0000271">
    <property type="term" value="P:polysaccharide biosynthetic process"/>
    <property type="evidence" value="ECO:0007669"/>
    <property type="project" value="TreeGrafter"/>
</dbReference>
<dbReference type="RefSeq" id="WP_304544228.1">
    <property type="nucleotide sequence ID" value="NZ_JARPTC010000021.1"/>
</dbReference>
<evidence type="ECO:0000313" key="3">
    <source>
        <dbReference type="Proteomes" id="UP001172911"/>
    </source>
</evidence>
<sequence>MKKINFKIKEFEENFAKQLGASYAVSCATGTAALHAALYAAGISHKDEVILSPLAHPETAHAIRYLDGVPIYTDIDPLTGCLDPKAVKMRLSSNTKAVIATHYTGIPCDIDSLNQVLGGREVVLIENASQALGAVWKGRKIGTISPLTIFDFSFEQSLYTELGGMVVTDSLEYYRWLCLFRDEGMMYDRDELVKEEGPWYYEAQEIGYNYRLTSMQAEIGLRQLPKLEQMQTGREETAEIYFRELAEIEGITFLNPNEISTSAWYSFPVVLEGRKLISHRREIIEELRGMGIQADVQYYPIYLHPIYLWQGHPDVCTIEGPLCPRAEEFYSRVINLPIQPSFDNNITMCIVSSLKKLVQKFNK</sequence>
<keyword evidence="2" id="KW-0808">Transferase</keyword>
<keyword evidence="3" id="KW-1185">Reference proteome</keyword>
<dbReference type="Gene3D" id="3.40.640.10">
    <property type="entry name" value="Type I PLP-dependent aspartate aminotransferase-like (Major domain)"/>
    <property type="match status" value="1"/>
</dbReference>
<organism evidence="2 3">
    <name type="scientific">Desulforamulus aquiferis</name>
    <dbReference type="NCBI Taxonomy" id="1397668"/>
    <lineage>
        <taxon>Bacteria</taxon>
        <taxon>Bacillati</taxon>
        <taxon>Bacillota</taxon>
        <taxon>Clostridia</taxon>
        <taxon>Eubacteriales</taxon>
        <taxon>Peptococcaceae</taxon>
        <taxon>Desulforamulus</taxon>
    </lineage>
</organism>
<protein>
    <submittedName>
        <fullName evidence="2">DegT/DnrJ/EryC1/StrS aminotransferase family protein</fullName>
    </submittedName>
</protein>
<dbReference type="InterPro" id="IPR015422">
    <property type="entry name" value="PyrdxlP-dep_Trfase_small"/>
</dbReference>
<dbReference type="AlphaFoldDB" id="A0AAW7ZH50"/>